<sequence>MYSLQHYQHTTDNCPNTTDVMRGTLILCCRACGHVSRGSWGRWFRSLIFLVSCSLGSRVSRVSRHGLLYQSKPLPVNIIYVLFLVQFDFITTEAWQGDIPASFCM</sequence>
<evidence type="ECO:0000313" key="1">
    <source>
        <dbReference type="EMBL" id="ACN35990.1"/>
    </source>
</evidence>
<proteinExistence type="evidence at transcript level"/>
<reference evidence="1" key="2">
    <citation type="submission" date="2012-06" db="EMBL/GenBank/DDBJ databases">
        <authorList>
            <person name="Yu Y."/>
            <person name="Currie J."/>
            <person name="Lomeli R."/>
            <person name="Angelova A."/>
            <person name="Collura K."/>
            <person name="Wissotski M."/>
            <person name="Campos D."/>
            <person name="Kudrna D."/>
            <person name="Golser W."/>
            <person name="Ashely E."/>
            <person name="Descour A."/>
            <person name="Fernandes J."/>
            <person name="Soderlund C."/>
            <person name="Walbot V."/>
        </authorList>
    </citation>
    <scope>NUCLEOTIDE SEQUENCE</scope>
    <source>
        <strain evidence="1">B73</strain>
    </source>
</reference>
<accession>C0PLC4</accession>
<reference evidence="1" key="1">
    <citation type="journal article" date="2009" name="PLoS Genet.">
        <title>Sequencing, mapping, and analysis of 27,455 maize full-length cDNAs.</title>
        <authorList>
            <person name="Soderlund C."/>
            <person name="Descour A."/>
            <person name="Kudrna D."/>
            <person name="Bomhoff M."/>
            <person name="Boyd L."/>
            <person name="Currie J."/>
            <person name="Angelova A."/>
            <person name="Collura K."/>
            <person name="Wissotski M."/>
            <person name="Ashley E."/>
            <person name="Morrow D."/>
            <person name="Fernandes J."/>
            <person name="Walbot V."/>
            <person name="Yu Y."/>
        </authorList>
    </citation>
    <scope>NUCLEOTIDE SEQUENCE</scope>
    <source>
        <strain evidence="1">B73</strain>
    </source>
</reference>
<organism evidence="1">
    <name type="scientific">Zea mays</name>
    <name type="common">Maize</name>
    <dbReference type="NCBI Taxonomy" id="4577"/>
    <lineage>
        <taxon>Eukaryota</taxon>
        <taxon>Viridiplantae</taxon>
        <taxon>Streptophyta</taxon>
        <taxon>Embryophyta</taxon>
        <taxon>Tracheophyta</taxon>
        <taxon>Spermatophyta</taxon>
        <taxon>Magnoliopsida</taxon>
        <taxon>Liliopsida</taxon>
        <taxon>Poales</taxon>
        <taxon>Poaceae</taxon>
        <taxon>PACMAD clade</taxon>
        <taxon>Panicoideae</taxon>
        <taxon>Andropogonodae</taxon>
        <taxon>Andropogoneae</taxon>
        <taxon>Tripsacinae</taxon>
        <taxon>Zea</taxon>
    </lineage>
</organism>
<dbReference type="EMBL" id="BT069093">
    <property type="protein sequence ID" value="ACN35990.1"/>
    <property type="molecule type" value="mRNA"/>
</dbReference>
<dbReference type="AlphaFoldDB" id="C0PLC4"/>
<protein>
    <submittedName>
        <fullName evidence="1">Uncharacterized protein</fullName>
    </submittedName>
</protein>
<name>C0PLC4_MAIZE</name>